<dbReference type="STRING" id="29170.A0A368FZQ9"/>
<feature type="region of interest" description="Disordered" evidence="1">
    <location>
        <begin position="137"/>
        <end position="162"/>
    </location>
</feature>
<feature type="compositionally biased region" description="Basic and acidic residues" evidence="1">
    <location>
        <begin position="138"/>
        <end position="155"/>
    </location>
</feature>
<comment type="caution">
    <text evidence="3">The sequence shown here is derived from an EMBL/GenBank/DDBJ whole genome shotgun (WGS) entry which is preliminary data.</text>
</comment>
<keyword evidence="4" id="KW-1185">Reference proteome</keyword>
<feature type="chain" id="PRO_5016729304" evidence="2">
    <location>
        <begin position="19"/>
        <end position="655"/>
    </location>
</feature>
<feature type="region of interest" description="Disordered" evidence="1">
    <location>
        <begin position="562"/>
        <end position="608"/>
    </location>
</feature>
<protein>
    <submittedName>
        <fullName evidence="3">Uncharacterized protein</fullName>
    </submittedName>
</protein>
<feature type="signal peptide" evidence="2">
    <location>
        <begin position="1"/>
        <end position="18"/>
    </location>
</feature>
<feature type="compositionally biased region" description="Basic and acidic residues" evidence="1">
    <location>
        <begin position="572"/>
        <end position="583"/>
    </location>
</feature>
<dbReference type="EMBL" id="JOJR01000449">
    <property type="protein sequence ID" value="RCN37703.1"/>
    <property type="molecule type" value="Genomic_DNA"/>
</dbReference>
<keyword evidence="2" id="KW-0732">Signal</keyword>
<proteinExistence type="predicted"/>
<dbReference type="AlphaFoldDB" id="A0A368FZQ9"/>
<gene>
    <name evidence="3" type="ORF">ANCCAN_16405</name>
</gene>
<accession>A0A368FZQ9</accession>
<evidence type="ECO:0000256" key="1">
    <source>
        <dbReference type="SAM" id="MobiDB-lite"/>
    </source>
</evidence>
<organism evidence="3 4">
    <name type="scientific">Ancylostoma caninum</name>
    <name type="common">Dog hookworm</name>
    <dbReference type="NCBI Taxonomy" id="29170"/>
    <lineage>
        <taxon>Eukaryota</taxon>
        <taxon>Metazoa</taxon>
        <taxon>Ecdysozoa</taxon>
        <taxon>Nematoda</taxon>
        <taxon>Chromadorea</taxon>
        <taxon>Rhabditida</taxon>
        <taxon>Rhabditina</taxon>
        <taxon>Rhabditomorpha</taxon>
        <taxon>Strongyloidea</taxon>
        <taxon>Ancylostomatidae</taxon>
        <taxon>Ancylostomatinae</taxon>
        <taxon>Ancylostoma</taxon>
    </lineage>
</organism>
<dbReference type="PROSITE" id="PS51257">
    <property type="entry name" value="PROKAR_LIPOPROTEIN"/>
    <property type="match status" value="1"/>
</dbReference>
<dbReference type="OrthoDB" id="5877748at2759"/>
<evidence type="ECO:0000313" key="4">
    <source>
        <dbReference type="Proteomes" id="UP000252519"/>
    </source>
</evidence>
<sequence>MDWKLGLAVMFLAASCSADEATESTLLALNNQPEDYEDRDTDENVLKNQSSRVTPTVGSLLPPNPDLIVSLNTRDENAAIKEREQKRAELELLKKSSKFRNAALGTPITRTKLDEVEIQNIDGANPHLPPFAFSGDDADTKAKSAREIKQPDESPLKTTPAIPTTTSFEQAKLIDSLEEINNGGVIEVVEQARRIGTAAPETEPAAHVQESVDTVVESDKTTAPSAPTTTADLQDPIAEYNRKIVELAKRRRMIKEEGYKKYKQIMFKSGRNIVPVRLFFDTDAALPPLQSEDSFKRSIKTPSETVKDSQVQGDKQNLVDASVGAERKEEMHKVETSIPPKLQPETKKALLIDSASFIPRAVDVVETTTLLSADQILLSGQTESAPEDIAGSGLPPPTTSESTIEAQEELLSPQTQHAAEVVAVQKLASTPFTPDLSSTTTEDITRFDTMVKVEPAIMSSTPTPIEPLLEVSSQKNGESATERSISEITTEILDMLDESTTATLPTSTQQLLEPSITVPVPSHEVSDTAVTANLSQTLPPLLSMPPLSALSSFSSLNTPVKIATRPRTPKKASAEKTSDDRKKSSGILGLKSTLPIKKPRRKLGKQRTATVPFDVVDSEGRTEITSTGTRAVTPAERHRFIKQKPGIKCYTHKDR</sequence>
<evidence type="ECO:0000313" key="3">
    <source>
        <dbReference type="EMBL" id="RCN37703.1"/>
    </source>
</evidence>
<reference evidence="3 4" key="1">
    <citation type="submission" date="2014-10" db="EMBL/GenBank/DDBJ databases">
        <title>Draft genome of the hookworm Ancylostoma caninum.</title>
        <authorList>
            <person name="Mitreva M."/>
        </authorList>
    </citation>
    <scope>NUCLEOTIDE SEQUENCE [LARGE SCALE GENOMIC DNA]</scope>
    <source>
        <strain evidence="3 4">Baltimore</strain>
    </source>
</reference>
<name>A0A368FZQ9_ANCCA</name>
<evidence type="ECO:0000256" key="2">
    <source>
        <dbReference type="SAM" id="SignalP"/>
    </source>
</evidence>
<dbReference type="Proteomes" id="UP000252519">
    <property type="component" value="Unassembled WGS sequence"/>
</dbReference>